<feature type="domain" description="Lysine-specific metallo-endopeptidase" evidence="17">
    <location>
        <begin position="213"/>
        <end position="355"/>
    </location>
</feature>
<keyword evidence="8 16" id="KW-0732">Signal</keyword>
<feature type="binding site" evidence="15">
    <location>
        <position position="316"/>
    </location>
    <ligand>
        <name>Zn(2+)</name>
        <dbReference type="ChEBI" id="CHEBI:29105"/>
        <note>catalytic</note>
    </ligand>
</feature>
<keyword evidence="12" id="KW-0865">Zymogen</keyword>
<dbReference type="EMBL" id="GG698494">
    <property type="protein sequence ID" value="EGD96438.1"/>
    <property type="molecule type" value="Genomic_DNA"/>
</dbReference>
<dbReference type="HOGENOM" id="CLU_039313_1_0_1"/>
<keyword evidence="6 16" id="KW-0165">Cleavage on pair of basic residues</keyword>
<evidence type="ECO:0000256" key="11">
    <source>
        <dbReference type="ARBA" id="ARBA00023049"/>
    </source>
</evidence>
<evidence type="ECO:0000256" key="1">
    <source>
        <dbReference type="ARBA" id="ARBA00001187"/>
    </source>
</evidence>
<evidence type="ECO:0000256" key="9">
    <source>
        <dbReference type="ARBA" id="ARBA00022801"/>
    </source>
</evidence>
<comment type="subcellular location">
    <subcellularLocation>
        <location evidence="2 16">Secreted</location>
    </subcellularLocation>
</comment>
<dbReference type="InterPro" id="IPR001384">
    <property type="entry name" value="Peptidase_M35"/>
</dbReference>
<dbReference type="Pfam" id="PF02102">
    <property type="entry name" value="Peptidase_M35"/>
    <property type="match status" value="1"/>
</dbReference>
<keyword evidence="11 16" id="KW-0482">Metalloprotease</keyword>
<evidence type="ECO:0000259" key="17">
    <source>
        <dbReference type="SMART" id="SM01351"/>
    </source>
</evidence>
<evidence type="ECO:0000256" key="6">
    <source>
        <dbReference type="ARBA" id="ARBA00022685"/>
    </source>
</evidence>
<dbReference type="InterPro" id="IPR029463">
    <property type="entry name" value="Lys_MEP"/>
</dbReference>
<feature type="chain" id="PRO_5005129335" description="Neutral protease 2" evidence="16">
    <location>
        <begin position="20"/>
        <end position="382"/>
    </location>
</feature>
<evidence type="ECO:0000313" key="19">
    <source>
        <dbReference type="Proteomes" id="UP000009172"/>
    </source>
</evidence>
<keyword evidence="7 15" id="KW-0479">Metal-binding</keyword>
<dbReference type="OrthoDB" id="412874at2759"/>
<evidence type="ECO:0000313" key="18">
    <source>
        <dbReference type="EMBL" id="EGD96438.1"/>
    </source>
</evidence>
<dbReference type="PANTHER" id="PTHR37016">
    <property type="match status" value="1"/>
</dbReference>
<dbReference type="CDD" id="cd11008">
    <property type="entry name" value="M35_deuterolysin_like"/>
    <property type="match status" value="1"/>
</dbReference>
<evidence type="ECO:0000256" key="13">
    <source>
        <dbReference type="ARBA" id="ARBA00023157"/>
    </source>
</evidence>
<reference evidence="19" key="1">
    <citation type="journal article" date="2012" name="MBio">
        <title>Comparative genome analysis of Trichophyton rubrum and related dermatophytes reveals candidate genes involved in infection.</title>
        <authorList>
            <person name="Martinez D.A."/>
            <person name="Oliver B.G."/>
            <person name="Graeser Y."/>
            <person name="Goldberg J.M."/>
            <person name="Li W."/>
            <person name="Martinez-Rossi N.M."/>
            <person name="Monod M."/>
            <person name="Shelest E."/>
            <person name="Barton R.C."/>
            <person name="Birch E."/>
            <person name="Brakhage A.A."/>
            <person name="Chen Z."/>
            <person name="Gurr S.J."/>
            <person name="Heiman D."/>
            <person name="Heitman J."/>
            <person name="Kosti I."/>
            <person name="Rossi A."/>
            <person name="Saif S."/>
            <person name="Samalova M."/>
            <person name="Saunders C.W."/>
            <person name="Shea T."/>
            <person name="Summerbell R.C."/>
            <person name="Xu J."/>
            <person name="Young S."/>
            <person name="Zeng Q."/>
            <person name="Birren B.W."/>
            <person name="Cuomo C.A."/>
            <person name="White T.C."/>
        </authorList>
    </citation>
    <scope>NUCLEOTIDE SEQUENCE [LARGE SCALE GENOMIC DNA]</scope>
    <source>
        <strain evidence="19">CBS 112818</strain>
    </source>
</reference>
<evidence type="ECO:0000256" key="16">
    <source>
        <dbReference type="RuleBase" id="RU361126"/>
    </source>
</evidence>
<organism evidence="18 19">
    <name type="scientific">Trichophyton tonsurans (strain CBS 112818)</name>
    <name type="common">Scalp ringworm fungus</name>
    <dbReference type="NCBI Taxonomy" id="647933"/>
    <lineage>
        <taxon>Eukaryota</taxon>
        <taxon>Fungi</taxon>
        <taxon>Dikarya</taxon>
        <taxon>Ascomycota</taxon>
        <taxon>Pezizomycotina</taxon>
        <taxon>Eurotiomycetes</taxon>
        <taxon>Eurotiomycetidae</taxon>
        <taxon>Onygenales</taxon>
        <taxon>Arthrodermataceae</taxon>
        <taxon>Trichophyton</taxon>
    </lineage>
</organism>
<accession>F2RYN9</accession>
<comment type="similarity">
    <text evidence="3 16">Belongs to the peptidase M35 family.</text>
</comment>
<dbReference type="InterPro" id="IPR024079">
    <property type="entry name" value="MetalloPept_cat_dom_sf"/>
</dbReference>
<comment type="catalytic activity">
    <reaction evidence="1 16">
        <text>Preferential cleavage of bonds with hydrophobic residues in P1'. Also 3-Asn-|-Gln-4 and 8-Gly-|-Ser-9 bonds in insulin B chain.</text>
        <dbReference type="EC" id="3.4.24.39"/>
    </reaction>
</comment>
<feature type="binding site" evidence="15">
    <location>
        <position position="327"/>
    </location>
    <ligand>
        <name>Zn(2+)</name>
        <dbReference type="ChEBI" id="CHEBI:29105"/>
        <note>catalytic</note>
    </ligand>
</feature>
<evidence type="ECO:0000256" key="14">
    <source>
        <dbReference type="PIRSR" id="PIRSR601384-1"/>
    </source>
</evidence>
<dbReference type="PANTHER" id="PTHR37016:SF3">
    <property type="entry name" value="NEUTRAL PROTEASE 2-RELATED"/>
    <property type="match status" value="1"/>
</dbReference>
<evidence type="ECO:0000256" key="15">
    <source>
        <dbReference type="PIRSR" id="PIRSR601384-2"/>
    </source>
</evidence>
<evidence type="ECO:0000256" key="4">
    <source>
        <dbReference type="ARBA" id="ARBA00022525"/>
    </source>
</evidence>
<dbReference type="Proteomes" id="UP000009172">
    <property type="component" value="Unassembled WGS sequence"/>
</dbReference>
<keyword evidence="9 16" id="KW-0378">Hydrolase</keyword>
<keyword evidence="13" id="KW-1015">Disulfide bond</keyword>
<dbReference type="Gene3D" id="2.60.40.2970">
    <property type="match status" value="1"/>
</dbReference>
<dbReference type="EC" id="3.4.24.39" evidence="16"/>
<keyword evidence="19" id="KW-1185">Reference proteome</keyword>
<evidence type="ECO:0000256" key="12">
    <source>
        <dbReference type="ARBA" id="ARBA00023145"/>
    </source>
</evidence>
<dbReference type="GO" id="GO:0005576">
    <property type="term" value="C:extracellular region"/>
    <property type="evidence" value="ECO:0007669"/>
    <property type="project" value="UniProtKB-SubCell"/>
</dbReference>
<dbReference type="GO" id="GO:0046872">
    <property type="term" value="F:metal ion binding"/>
    <property type="evidence" value="ECO:0007669"/>
    <property type="project" value="UniProtKB-KW"/>
</dbReference>
<evidence type="ECO:0000256" key="3">
    <source>
        <dbReference type="ARBA" id="ARBA00010279"/>
    </source>
</evidence>
<proteinExistence type="inferred from homology"/>
<dbReference type="SMART" id="SM01351">
    <property type="entry name" value="Aspzincin_M35"/>
    <property type="match status" value="1"/>
</dbReference>
<gene>
    <name evidence="18" type="ORF">TESG_03882</name>
</gene>
<evidence type="ECO:0000256" key="10">
    <source>
        <dbReference type="ARBA" id="ARBA00022833"/>
    </source>
</evidence>
<evidence type="ECO:0000256" key="5">
    <source>
        <dbReference type="ARBA" id="ARBA00022670"/>
    </source>
</evidence>
<dbReference type="MEROPS" id="M35.002"/>
<evidence type="ECO:0000256" key="8">
    <source>
        <dbReference type="ARBA" id="ARBA00022729"/>
    </source>
</evidence>
<evidence type="ECO:0000256" key="7">
    <source>
        <dbReference type="ARBA" id="ARBA00022723"/>
    </source>
</evidence>
<dbReference type="SUPFAM" id="SSF55486">
    <property type="entry name" value="Metalloproteases ('zincins'), catalytic domain"/>
    <property type="match status" value="1"/>
</dbReference>
<keyword evidence="5 16" id="KW-0645">Protease</keyword>
<dbReference type="AlphaFoldDB" id="F2RYN9"/>
<dbReference type="GO" id="GO:0004222">
    <property type="term" value="F:metalloendopeptidase activity"/>
    <property type="evidence" value="ECO:0007669"/>
    <property type="project" value="InterPro"/>
</dbReference>
<dbReference type="InterPro" id="IPR050414">
    <property type="entry name" value="Fungal_M35_metalloproteases"/>
</dbReference>
<protein>
    <recommendedName>
        <fullName evidence="16">Neutral protease 2</fullName>
        <ecNumber evidence="16">3.4.24.39</ecNumber>
    </recommendedName>
    <alternativeName>
        <fullName evidence="16">Deuterolysin</fullName>
    </alternativeName>
</protein>
<feature type="signal peptide" evidence="16">
    <location>
        <begin position="1"/>
        <end position="19"/>
    </location>
</feature>
<keyword evidence="10 15" id="KW-0862">Zinc</keyword>
<keyword evidence="4 16" id="KW-0964">Secreted</keyword>
<dbReference type="GO" id="GO:0006508">
    <property type="term" value="P:proteolysis"/>
    <property type="evidence" value="ECO:0007669"/>
    <property type="project" value="UniProtKB-KW"/>
</dbReference>
<comment type="function">
    <text evidence="16">Secreted metalloproteinase that allows assimilation of proteinaceous substrates. Shows high activities on basic nuclear substrates such as histone and protamine.</text>
</comment>
<evidence type="ECO:0000256" key="2">
    <source>
        <dbReference type="ARBA" id="ARBA00004613"/>
    </source>
</evidence>
<feature type="active site" evidence="14">
    <location>
        <position position="313"/>
    </location>
</feature>
<dbReference type="PRINTS" id="PR00768">
    <property type="entry name" value="DEUTEROLYSIN"/>
</dbReference>
<dbReference type="Gene3D" id="3.40.390.10">
    <property type="entry name" value="Collagenase (Catalytic Domain)"/>
    <property type="match status" value="1"/>
</dbReference>
<name>F2RYN9_TRIT1</name>
<feature type="binding site" evidence="15">
    <location>
        <position position="312"/>
    </location>
    <ligand>
        <name>Zn(2+)</name>
        <dbReference type="ChEBI" id="CHEBI:29105"/>
        <note>catalytic</note>
    </ligand>
</feature>
<sequence>MKFFTALAAVGALMAPAFALPTTAPEASRNQTLSVRLVPAGHTMVRAVVTNNGDRPLHLLSLNTIMDEDPTSKVDVAHESGEHVEFTGMLPRYDLSSLTEDLFTRLAPKDSVEHLFDIATVHDLKRSGKYTLSARGAIPVAEDGSTDIIDHVYYESNALDMQIDARKAAMVPRAFVDDFSGDLDKRRFSLNICDPMKARVLREAIDGSRNLSKDAAAAAQNNTEKVLEFFAAKDSATRKEVSMHLYSISKASVSEGGPVQWFCYDKHRRCRPRTIAYTLPAMNSVFPCDIFWQLPHLTDKCHHQDRVSTIIHEGAHNPAVMHPYAKDLGYGYKRATSLPPQRAKRNADNFALFASGKFRLYCPSKWFVSLRLIDSTAIYLKC</sequence>
<comment type="cofactor">
    <cofactor evidence="15 16">
        <name>Zn(2+)</name>
        <dbReference type="ChEBI" id="CHEBI:29105"/>
    </cofactor>
    <text evidence="15 16">Binds 1 zinc ion per subunit.</text>
</comment>